<dbReference type="Gene3D" id="1.10.3470.10">
    <property type="entry name" value="ABC transporter involved in vitamin B12 uptake, BtuC"/>
    <property type="match status" value="1"/>
</dbReference>
<name>A0A1M7SAQ8_FERGO</name>
<sequence length="334" mass="35968">MTKLRVLLIKTGRYLLPVLFLFVFLINISFGTVYVSPIKAIKLINSDSPESYMLWHLRLPRVLMATLTGSALALVGNIFQAIMKNPLVDPYLIGTSAGASFGALLGIYFIVNSIAHVSIPTMSFIFAVVASMLAIALARKGNIVPTVHLVLSGVLVSTMFSAGSMLLLNIANRSLVTGHVWLFGSFSGITFTDIVLPAISLTTLAVLSMMMSRQLDAMVLGEKEAKSLGVNVELLKWLFYLLGAFVTAAFVSKTGIIGFVGLIVPHMARTLAGPKHRNNIVATILLGGMLMSICDTLARTLLNPVEIPVGIITSLIGAPFMFVLLKLKNGNKNF</sequence>
<evidence type="ECO:0000256" key="6">
    <source>
        <dbReference type="ARBA" id="ARBA00022989"/>
    </source>
</evidence>
<reference evidence="10" key="1">
    <citation type="submission" date="2016-12" db="EMBL/GenBank/DDBJ databases">
        <authorList>
            <person name="Varghese N."/>
            <person name="Submissions S."/>
        </authorList>
    </citation>
    <scope>NUCLEOTIDE SEQUENCE [LARGE SCALE GENOMIC DNA]</scope>
    <source>
        <strain evidence="10">DSM 13020</strain>
    </source>
</reference>
<dbReference type="RefSeq" id="WP_072758356.1">
    <property type="nucleotide sequence ID" value="NZ_FRDJ01000003.1"/>
</dbReference>
<dbReference type="Proteomes" id="UP000184207">
    <property type="component" value="Unassembled WGS sequence"/>
</dbReference>
<evidence type="ECO:0000256" key="2">
    <source>
        <dbReference type="ARBA" id="ARBA00007935"/>
    </source>
</evidence>
<feature type="transmembrane region" description="Helical" evidence="8">
    <location>
        <begin position="55"/>
        <end position="79"/>
    </location>
</feature>
<accession>A0A1M7SAQ8</accession>
<comment type="similarity">
    <text evidence="2">Belongs to the binding-protein-dependent transport system permease family. FecCD subfamily.</text>
</comment>
<dbReference type="SUPFAM" id="SSF81345">
    <property type="entry name" value="ABC transporter involved in vitamin B12 uptake, BtuC"/>
    <property type="match status" value="1"/>
</dbReference>
<feature type="transmembrane region" description="Helical" evidence="8">
    <location>
        <begin position="180"/>
        <end position="207"/>
    </location>
</feature>
<dbReference type="EMBL" id="FRDJ01000003">
    <property type="protein sequence ID" value="SHN55590.1"/>
    <property type="molecule type" value="Genomic_DNA"/>
</dbReference>
<keyword evidence="4" id="KW-1003">Cell membrane</keyword>
<dbReference type="OrthoDB" id="9811721at2"/>
<dbReference type="GO" id="GO:0005886">
    <property type="term" value="C:plasma membrane"/>
    <property type="evidence" value="ECO:0007669"/>
    <property type="project" value="UniProtKB-SubCell"/>
</dbReference>
<evidence type="ECO:0000313" key="9">
    <source>
        <dbReference type="EMBL" id="SHN55590.1"/>
    </source>
</evidence>
<keyword evidence="7 8" id="KW-0472">Membrane</keyword>
<dbReference type="PANTHER" id="PTHR30472">
    <property type="entry name" value="FERRIC ENTEROBACTIN TRANSPORT SYSTEM PERMEASE PROTEIN"/>
    <property type="match status" value="1"/>
</dbReference>
<evidence type="ECO:0000313" key="10">
    <source>
        <dbReference type="Proteomes" id="UP000184207"/>
    </source>
</evidence>
<dbReference type="FunFam" id="1.10.3470.10:FF:000001">
    <property type="entry name" value="Vitamin B12 ABC transporter permease BtuC"/>
    <property type="match status" value="1"/>
</dbReference>
<dbReference type="InterPro" id="IPR000522">
    <property type="entry name" value="ABC_transptr_permease_BtuC"/>
</dbReference>
<feature type="transmembrane region" description="Helical" evidence="8">
    <location>
        <begin position="228"/>
        <end position="250"/>
    </location>
</feature>
<dbReference type="InterPro" id="IPR037294">
    <property type="entry name" value="ABC_BtuC-like"/>
</dbReference>
<feature type="transmembrane region" description="Helical" evidence="8">
    <location>
        <begin position="117"/>
        <end position="137"/>
    </location>
</feature>
<dbReference type="CDD" id="cd06550">
    <property type="entry name" value="TM_ABC_iron-siderophores_like"/>
    <property type="match status" value="1"/>
</dbReference>
<dbReference type="GO" id="GO:0022857">
    <property type="term" value="F:transmembrane transporter activity"/>
    <property type="evidence" value="ECO:0007669"/>
    <property type="project" value="InterPro"/>
</dbReference>
<evidence type="ECO:0000256" key="1">
    <source>
        <dbReference type="ARBA" id="ARBA00004651"/>
    </source>
</evidence>
<gene>
    <name evidence="9" type="ORF">SAMN02745226_00672</name>
</gene>
<dbReference type="PANTHER" id="PTHR30472:SF25">
    <property type="entry name" value="ABC TRANSPORTER PERMEASE PROTEIN MJ0876-RELATED"/>
    <property type="match status" value="1"/>
</dbReference>
<comment type="subcellular location">
    <subcellularLocation>
        <location evidence="1">Cell membrane</location>
        <topology evidence="1">Multi-pass membrane protein</topology>
    </subcellularLocation>
</comment>
<evidence type="ECO:0000256" key="5">
    <source>
        <dbReference type="ARBA" id="ARBA00022692"/>
    </source>
</evidence>
<feature type="transmembrane region" description="Helical" evidence="8">
    <location>
        <begin position="149"/>
        <end position="168"/>
    </location>
</feature>
<evidence type="ECO:0000256" key="8">
    <source>
        <dbReference type="SAM" id="Phobius"/>
    </source>
</evidence>
<evidence type="ECO:0000256" key="7">
    <source>
        <dbReference type="ARBA" id="ARBA00023136"/>
    </source>
</evidence>
<dbReference type="GO" id="GO:0033214">
    <property type="term" value="P:siderophore-iron import into cell"/>
    <property type="evidence" value="ECO:0007669"/>
    <property type="project" value="TreeGrafter"/>
</dbReference>
<keyword evidence="3" id="KW-0813">Transport</keyword>
<evidence type="ECO:0000256" key="4">
    <source>
        <dbReference type="ARBA" id="ARBA00022475"/>
    </source>
</evidence>
<evidence type="ECO:0000256" key="3">
    <source>
        <dbReference type="ARBA" id="ARBA00022448"/>
    </source>
</evidence>
<protein>
    <submittedName>
        <fullName evidence="9">Iron complex transport system permease protein</fullName>
    </submittedName>
</protein>
<dbReference type="AlphaFoldDB" id="A0A1M7SAQ8"/>
<feature type="transmembrane region" description="Helical" evidence="8">
    <location>
        <begin position="91"/>
        <end position="111"/>
    </location>
</feature>
<keyword evidence="5 8" id="KW-0812">Transmembrane</keyword>
<proteinExistence type="inferred from homology"/>
<feature type="transmembrane region" description="Helical" evidence="8">
    <location>
        <begin position="307"/>
        <end position="325"/>
    </location>
</feature>
<keyword evidence="6 8" id="KW-1133">Transmembrane helix</keyword>
<organism evidence="9 10">
    <name type="scientific">Fervidobacterium gondwanense DSM 13020</name>
    <dbReference type="NCBI Taxonomy" id="1121883"/>
    <lineage>
        <taxon>Bacteria</taxon>
        <taxon>Thermotogati</taxon>
        <taxon>Thermotogota</taxon>
        <taxon>Thermotogae</taxon>
        <taxon>Thermotogales</taxon>
        <taxon>Fervidobacteriaceae</taxon>
        <taxon>Fervidobacterium</taxon>
    </lineage>
</organism>
<dbReference type="STRING" id="1121883.SAMN02745226_00672"/>
<feature type="transmembrane region" description="Helical" evidence="8">
    <location>
        <begin position="12"/>
        <end position="35"/>
    </location>
</feature>
<keyword evidence="10" id="KW-1185">Reference proteome</keyword>
<dbReference type="Pfam" id="PF01032">
    <property type="entry name" value="FecCD"/>
    <property type="match status" value="1"/>
</dbReference>
<feature type="transmembrane region" description="Helical" evidence="8">
    <location>
        <begin position="279"/>
        <end position="301"/>
    </location>
</feature>